<organism evidence="3 4">
    <name type="scientific">Limulus polyphemus</name>
    <name type="common">Atlantic horseshoe crab</name>
    <dbReference type="NCBI Taxonomy" id="6850"/>
    <lineage>
        <taxon>Eukaryota</taxon>
        <taxon>Metazoa</taxon>
        <taxon>Ecdysozoa</taxon>
        <taxon>Arthropoda</taxon>
        <taxon>Chelicerata</taxon>
        <taxon>Merostomata</taxon>
        <taxon>Xiphosura</taxon>
        <taxon>Limulidae</taxon>
        <taxon>Limulus</taxon>
    </lineage>
</organism>
<evidence type="ECO:0000256" key="1">
    <source>
        <dbReference type="PROSITE-ProRule" id="PRU00191"/>
    </source>
</evidence>
<feature type="domain" description="SH2" evidence="2">
    <location>
        <begin position="103"/>
        <end position="223"/>
    </location>
</feature>
<sequence>MSRQEATSNLFEHDIITDTQCHLQEHLNTSASSQYVAACDKSITSTNSIVTLQLHSRSENSLKPEFTQCFTTKENVWSPPPPERQDSLEPIILEEEGLKEAAWFQAGIPREIVQELLANEPVGSFMVRKSTRYRCSEIIKRYKSQWHNISKIGDVIALQTPEIHNKLISSNDLIHKVKDMGFTKEFTTLSALITHHSVMPELLPCLLSLSRRNAIWSRLRYSEELVNIDQDPSVNLTDLRRTLANLHI</sequence>
<proteinExistence type="predicted"/>
<dbReference type="Proteomes" id="UP000694941">
    <property type="component" value="Unplaced"/>
</dbReference>
<protein>
    <submittedName>
        <fullName evidence="4">Tensin-3-like</fullName>
    </submittedName>
</protein>
<accession>A0ABM1BDF8</accession>
<dbReference type="SUPFAM" id="SSF55550">
    <property type="entry name" value="SH2 domain"/>
    <property type="match status" value="1"/>
</dbReference>
<dbReference type="PROSITE" id="PS50001">
    <property type="entry name" value="SH2"/>
    <property type="match status" value="1"/>
</dbReference>
<evidence type="ECO:0000313" key="3">
    <source>
        <dbReference type="Proteomes" id="UP000694941"/>
    </source>
</evidence>
<dbReference type="GeneID" id="106464176"/>
<dbReference type="PANTHER" id="PTHR15832:SF2">
    <property type="entry name" value="SH2 DOMAIN-CONTAINING PROTEIN"/>
    <property type="match status" value="1"/>
</dbReference>
<keyword evidence="1" id="KW-0727">SH2 domain</keyword>
<dbReference type="InterPro" id="IPR036860">
    <property type="entry name" value="SH2_dom_sf"/>
</dbReference>
<dbReference type="InterPro" id="IPR000980">
    <property type="entry name" value="SH2"/>
</dbReference>
<keyword evidence="3" id="KW-1185">Reference proteome</keyword>
<dbReference type="PANTHER" id="PTHR15832">
    <property type="entry name" value="SHC (SRC HOMOLOGY DOMAIN C-TERMINAL) ADAPTOR HOMOLOG"/>
    <property type="match status" value="1"/>
</dbReference>
<dbReference type="RefSeq" id="XP_013779752.1">
    <property type="nucleotide sequence ID" value="XM_013924298.1"/>
</dbReference>
<evidence type="ECO:0000259" key="2">
    <source>
        <dbReference type="PROSITE" id="PS50001"/>
    </source>
</evidence>
<name>A0ABM1BDF8_LIMPO</name>
<reference evidence="4" key="1">
    <citation type="submission" date="2025-08" db="UniProtKB">
        <authorList>
            <consortium name="RefSeq"/>
        </authorList>
    </citation>
    <scope>IDENTIFICATION</scope>
    <source>
        <tissue evidence="4">Muscle</tissue>
    </source>
</reference>
<gene>
    <name evidence="4" type="primary">LOC106464176</name>
</gene>
<dbReference type="Gene3D" id="3.30.505.10">
    <property type="entry name" value="SH2 domain"/>
    <property type="match status" value="1"/>
</dbReference>
<evidence type="ECO:0000313" key="4">
    <source>
        <dbReference type="RefSeq" id="XP_013779752.1"/>
    </source>
</evidence>